<evidence type="ECO:0000313" key="3">
    <source>
        <dbReference type="EMBL" id="KAE9052029.1"/>
    </source>
</evidence>
<dbReference type="EMBL" id="QXFT01000095">
    <property type="protein sequence ID" value="KAE9355368.1"/>
    <property type="molecule type" value="Genomic_DNA"/>
</dbReference>
<evidence type="ECO:0000313" key="2">
    <source>
        <dbReference type="EMBL" id="KAE9047379.1"/>
    </source>
</evidence>
<keyword evidence="1" id="KW-0732">Signal</keyword>
<evidence type="ECO:0000313" key="6">
    <source>
        <dbReference type="Proteomes" id="UP000434957"/>
    </source>
</evidence>
<dbReference type="AlphaFoldDB" id="A0A6A3P2M4"/>
<proteinExistence type="predicted"/>
<name>A0A6A3P2M4_9STRA</name>
<feature type="signal peptide" evidence="1">
    <location>
        <begin position="1"/>
        <end position="34"/>
    </location>
</feature>
<dbReference type="Proteomes" id="UP000429607">
    <property type="component" value="Unassembled WGS sequence"/>
</dbReference>
<feature type="chain" id="PRO_5036165488" description="Secreted protein" evidence="1">
    <location>
        <begin position="35"/>
        <end position="132"/>
    </location>
</feature>
<dbReference type="Proteomes" id="UP000434957">
    <property type="component" value="Unassembled WGS sequence"/>
</dbReference>
<dbReference type="EMBL" id="QXFU01000029">
    <property type="protein sequence ID" value="KAE9047379.1"/>
    <property type="molecule type" value="Genomic_DNA"/>
</dbReference>
<keyword evidence="6" id="KW-1185">Reference proteome</keyword>
<reference evidence="5 7" key="1">
    <citation type="submission" date="2018-09" db="EMBL/GenBank/DDBJ databases">
        <title>Genomic investigation of the strawberry pathogen Phytophthora fragariae indicates pathogenicity is determined by transcriptional variation in three key races.</title>
        <authorList>
            <person name="Adams T.M."/>
            <person name="Armitage A.D."/>
            <person name="Sobczyk M.K."/>
            <person name="Bates H.J."/>
            <person name="Dunwell J.M."/>
            <person name="Nellist C.F."/>
            <person name="Harrison R.J."/>
        </authorList>
    </citation>
    <scope>NUCLEOTIDE SEQUENCE [LARGE SCALE GENOMIC DNA]</scope>
    <source>
        <strain evidence="3 5">SCRP249</strain>
        <strain evidence="2 7">SCRP324</strain>
        <strain evidence="4 6">SCRP333</strain>
    </source>
</reference>
<gene>
    <name evidence="3" type="ORF">PR001_g905</name>
    <name evidence="2" type="ORF">PR002_g1079</name>
    <name evidence="4" type="ORF">PR003_g2895</name>
</gene>
<dbReference type="EMBL" id="QXFV01000025">
    <property type="protein sequence ID" value="KAE9052029.1"/>
    <property type="molecule type" value="Genomic_DNA"/>
</dbReference>
<evidence type="ECO:0000256" key="1">
    <source>
        <dbReference type="SAM" id="SignalP"/>
    </source>
</evidence>
<dbReference type="Proteomes" id="UP000435112">
    <property type="component" value="Unassembled WGS sequence"/>
</dbReference>
<evidence type="ECO:0000313" key="4">
    <source>
        <dbReference type="EMBL" id="KAE9355368.1"/>
    </source>
</evidence>
<sequence>MVASREFFSKSSFCWRVICALASSFISLSRCVSCSQINLPMHSSSNVGKSVSDRHGTYRKFSERQKSASVGLGFIQGDLCTSTALDRRFINPSPSNRFKLSPDTAFSLTKPSRVNSSRNVARDIVSNNGVVG</sequence>
<protein>
    <recommendedName>
        <fullName evidence="8">Secreted protein</fullName>
    </recommendedName>
</protein>
<evidence type="ECO:0008006" key="8">
    <source>
        <dbReference type="Google" id="ProtNLM"/>
    </source>
</evidence>
<comment type="caution">
    <text evidence="2">The sequence shown here is derived from an EMBL/GenBank/DDBJ whole genome shotgun (WGS) entry which is preliminary data.</text>
</comment>
<accession>A0A6A3P2M4</accession>
<evidence type="ECO:0000313" key="7">
    <source>
        <dbReference type="Proteomes" id="UP000435112"/>
    </source>
</evidence>
<evidence type="ECO:0000313" key="5">
    <source>
        <dbReference type="Proteomes" id="UP000429607"/>
    </source>
</evidence>
<organism evidence="2 7">
    <name type="scientific">Phytophthora rubi</name>
    <dbReference type="NCBI Taxonomy" id="129364"/>
    <lineage>
        <taxon>Eukaryota</taxon>
        <taxon>Sar</taxon>
        <taxon>Stramenopiles</taxon>
        <taxon>Oomycota</taxon>
        <taxon>Peronosporomycetes</taxon>
        <taxon>Peronosporales</taxon>
        <taxon>Peronosporaceae</taxon>
        <taxon>Phytophthora</taxon>
    </lineage>
</organism>